<evidence type="ECO:0000256" key="5">
    <source>
        <dbReference type="SAM" id="MobiDB-lite"/>
    </source>
</evidence>
<dbReference type="Proteomes" id="UP001374535">
    <property type="component" value="Chromosome 1"/>
</dbReference>
<evidence type="ECO:0000313" key="8">
    <source>
        <dbReference type="Proteomes" id="UP001374535"/>
    </source>
</evidence>
<dbReference type="Gene3D" id="3.40.50.2300">
    <property type="match status" value="1"/>
</dbReference>
<accession>A0AAQ3PCN9</accession>
<name>A0AAQ3PCN9_VIGMU</name>
<dbReference type="SUPFAM" id="SSF52172">
    <property type="entry name" value="CheY-like"/>
    <property type="match status" value="1"/>
</dbReference>
<keyword evidence="3" id="KW-0804">Transcription</keyword>
<dbReference type="PROSITE" id="PS50110">
    <property type="entry name" value="RESPONSE_REGULATORY"/>
    <property type="match status" value="1"/>
</dbReference>
<proteinExistence type="predicted"/>
<keyword evidence="2" id="KW-0805">Transcription regulation</keyword>
<dbReference type="PANTHER" id="PTHR43874">
    <property type="entry name" value="TWO-COMPONENT RESPONSE REGULATOR"/>
    <property type="match status" value="1"/>
</dbReference>
<dbReference type="InterPro" id="IPR011006">
    <property type="entry name" value="CheY-like_superfamily"/>
</dbReference>
<keyword evidence="1" id="KW-0902">Two-component regulatory system</keyword>
<evidence type="ECO:0000256" key="3">
    <source>
        <dbReference type="ARBA" id="ARBA00023163"/>
    </source>
</evidence>
<dbReference type="PANTHER" id="PTHR43874:SF206">
    <property type="entry name" value="RESPONSE REGULATOR RECEIVER DOMAIN PROTEIN"/>
    <property type="match status" value="1"/>
</dbReference>
<feature type="compositionally biased region" description="Acidic residues" evidence="5">
    <location>
        <begin position="120"/>
        <end position="140"/>
    </location>
</feature>
<evidence type="ECO:0000256" key="1">
    <source>
        <dbReference type="ARBA" id="ARBA00023012"/>
    </source>
</evidence>
<evidence type="ECO:0000259" key="6">
    <source>
        <dbReference type="PROSITE" id="PS50110"/>
    </source>
</evidence>
<gene>
    <name evidence="7" type="ORF">V8G54_003179</name>
</gene>
<protein>
    <recommendedName>
        <fullName evidence="6">Response regulatory domain-containing protein</fullName>
    </recommendedName>
</protein>
<dbReference type="EMBL" id="CP144700">
    <property type="protein sequence ID" value="WVZ24635.1"/>
    <property type="molecule type" value="Genomic_DNA"/>
</dbReference>
<evidence type="ECO:0000256" key="2">
    <source>
        <dbReference type="ARBA" id="ARBA00023015"/>
    </source>
</evidence>
<dbReference type="InterPro" id="IPR001789">
    <property type="entry name" value="Sig_transdc_resp-reg_receiver"/>
</dbReference>
<evidence type="ECO:0000313" key="7">
    <source>
        <dbReference type="EMBL" id="WVZ24635.1"/>
    </source>
</evidence>
<keyword evidence="8" id="KW-1185">Reference proteome</keyword>
<dbReference type="GO" id="GO:0000160">
    <property type="term" value="P:phosphorelay signal transduction system"/>
    <property type="evidence" value="ECO:0007669"/>
    <property type="project" value="UniProtKB-KW"/>
</dbReference>
<dbReference type="Pfam" id="PF00072">
    <property type="entry name" value="Response_reg"/>
    <property type="match status" value="1"/>
</dbReference>
<dbReference type="AlphaFoldDB" id="A0AAQ3PCN9"/>
<feature type="domain" description="Response regulatory" evidence="6">
    <location>
        <begin position="12"/>
        <end position="147"/>
    </location>
</feature>
<evidence type="ECO:0000256" key="4">
    <source>
        <dbReference type="PROSITE-ProRule" id="PRU00169"/>
    </source>
</evidence>
<feature type="region of interest" description="Disordered" evidence="5">
    <location>
        <begin position="114"/>
        <end position="147"/>
    </location>
</feature>
<dbReference type="GO" id="GO:0009736">
    <property type="term" value="P:cytokinin-activated signaling pathway"/>
    <property type="evidence" value="ECO:0007669"/>
    <property type="project" value="InterPro"/>
</dbReference>
<comment type="caution">
    <text evidence="4">Lacks conserved residue(s) required for the propagation of feature annotation.</text>
</comment>
<sequence>MSDRPRFPSNLNVLAIDTDLEVLEFIEKSCNKNSHQVKTCSESSSAVKLLVEKEIDIHLIIMELNMPLINGYEFLEFLDDEAIDDRTLPTQEKAFRHGACDYWFKPLFDLKEDEKGETGYDSDEEAEVGNDSDEEAEAGDDSPHKKE</sequence>
<reference evidence="7 8" key="1">
    <citation type="journal article" date="2023" name="Life. Sci Alliance">
        <title>Evolutionary insights into 3D genome organization and epigenetic landscape of Vigna mungo.</title>
        <authorList>
            <person name="Junaid A."/>
            <person name="Singh B."/>
            <person name="Bhatia S."/>
        </authorList>
    </citation>
    <scope>NUCLEOTIDE SEQUENCE [LARGE SCALE GENOMIC DNA]</scope>
    <source>
        <strain evidence="7">Urdbean</strain>
    </source>
</reference>
<dbReference type="InterPro" id="IPR045279">
    <property type="entry name" value="ARR-like"/>
</dbReference>
<organism evidence="7 8">
    <name type="scientific">Vigna mungo</name>
    <name type="common">Black gram</name>
    <name type="synonym">Phaseolus mungo</name>
    <dbReference type="NCBI Taxonomy" id="3915"/>
    <lineage>
        <taxon>Eukaryota</taxon>
        <taxon>Viridiplantae</taxon>
        <taxon>Streptophyta</taxon>
        <taxon>Embryophyta</taxon>
        <taxon>Tracheophyta</taxon>
        <taxon>Spermatophyta</taxon>
        <taxon>Magnoliopsida</taxon>
        <taxon>eudicotyledons</taxon>
        <taxon>Gunneridae</taxon>
        <taxon>Pentapetalae</taxon>
        <taxon>rosids</taxon>
        <taxon>fabids</taxon>
        <taxon>Fabales</taxon>
        <taxon>Fabaceae</taxon>
        <taxon>Papilionoideae</taxon>
        <taxon>50 kb inversion clade</taxon>
        <taxon>NPAAA clade</taxon>
        <taxon>indigoferoid/millettioid clade</taxon>
        <taxon>Phaseoleae</taxon>
        <taxon>Vigna</taxon>
    </lineage>
</organism>